<sequence>MKESNRMSFTSDRLVAQIIEGRKRASAEWIQKQGKVDEWDSALEVGSIYTVCDSHRIPRCTIRMTSIRLCQWDNIPEWLWRGETNNSAEEFRADHVQYFNDPGDGFEFIGYEFQLVNIINTDAETAGPANIASLGG</sequence>
<evidence type="ECO:0000259" key="1">
    <source>
        <dbReference type="Pfam" id="PF04266"/>
    </source>
</evidence>
<dbReference type="AlphaFoldDB" id="A0A5R8KJW7"/>
<protein>
    <recommendedName>
        <fullName evidence="1">ASCH domain-containing protein</fullName>
    </recommendedName>
</protein>
<keyword evidence="3" id="KW-1185">Reference proteome</keyword>
<name>A0A5R8KJW7_9BACT</name>
<organism evidence="2 3">
    <name type="scientific">Phragmitibacter flavus</name>
    <dbReference type="NCBI Taxonomy" id="2576071"/>
    <lineage>
        <taxon>Bacteria</taxon>
        <taxon>Pseudomonadati</taxon>
        <taxon>Verrucomicrobiota</taxon>
        <taxon>Verrucomicrobiia</taxon>
        <taxon>Verrucomicrobiales</taxon>
        <taxon>Verrucomicrobiaceae</taxon>
        <taxon>Phragmitibacter</taxon>
    </lineage>
</organism>
<dbReference type="Gene3D" id="3.10.400.10">
    <property type="entry name" value="Sulfate adenylyltransferase"/>
    <property type="match status" value="1"/>
</dbReference>
<dbReference type="OrthoDB" id="7060909at2"/>
<dbReference type="RefSeq" id="WP_138084171.1">
    <property type="nucleotide sequence ID" value="NZ_VAUV01000001.1"/>
</dbReference>
<dbReference type="InterPro" id="IPR015947">
    <property type="entry name" value="PUA-like_sf"/>
</dbReference>
<gene>
    <name evidence="2" type="ORF">FEM03_00280</name>
</gene>
<proteinExistence type="predicted"/>
<evidence type="ECO:0000313" key="3">
    <source>
        <dbReference type="Proteomes" id="UP000306196"/>
    </source>
</evidence>
<evidence type="ECO:0000313" key="2">
    <source>
        <dbReference type="EMBL" id="TLD72547.1"/>
    </source>
</evidence>
<dbReference type="Proteomes" id="UP000306196">
    <property type="component" value="Unassembled WGS sequence"/>
</dbReference>
<reference evidence="2 3" key="1">
    <citation type="submission" date="2019-05" db="EMBL/GenBank/DDBJ databases">
        <title>Verrucobacter flavum gen. nov., sp. nov. a new member of the family Verrucomicrobiaceae.</title>
        <authorList>
            <person name="Szuroczki S."/>
            <person name="Abbaszade G."/>
            <person name="Szabo A."/>
            <person name="Felfoldi T."/>
            <person name="Schumann P."/>
            <person name="Boka K."/>
            <person name="Keki Z."/>
            <person name="Toumi M."/>
            <person name="Toth E."/>
        </authorList>
    </citation>
    <scope>NUCLEOTIDE SEQUENCE [LARGE SCALE GENOMIC DNA]</scope>
    <source>
        <strain evidence="2 3">MG-N-17</strain>
    </source>
</reference>
<comment type="caution">
    <text evidence="2">The sequence shown here is derived from an EMBL/GenBank/DDBJ whole genome shotgun (WGS) entry which is preliminary data.</text>
</comment>
<dbReference type="SUPFAM" id="SSF88697">
    <property type="entry name" value="PUA domain-like"/>
    <property type="match status" value="1"/>
</dbReference>
<accession>A0A5R8KJW7</accession>
<dbReference type="EMBL" id="VAUV01000001">
    <property type="protein sequence ID" value="TLD72547.1"/>
    <property type="molecule type" value="Genomic_DNA"/>
</dbReference>
<dbReference type="InterPro" id="IPR007374">
    <property type="entry name" value="ASCH_domain"/>
</dbReference>
<feature type="domain" description="ASCH" evidence="1">
    <location>
        <begin position="12"/>
        <end position="107"/>
    </location>
</feature>
<dbReference type="Pfam" id="PF04266">
    <property type="entry name" value="ASCH"/>
    <property type="match status" value="1"/>
</dbReference>